<dbReference type="EMBL" id="JAZGQO010000001">
    <property type="protein sequence ID" value="KAK6196448.1"/>
    <property type="molecule type" value="Genomic_DNA"/>
</dbReference>
<dbReference type="GO" id="GO:0016301">
    <property type="term" value="F:kinase activity"/>
    <property type="evidence" value="ECO:0007669"/>
    <property type="project" value="UniProtKB-KW"/>
</dbReference>
<dbReference type="Proteomes" id="UP001347796">
    <property type="component" value="Unassembled WGS sequence"/>
</dbReference>
<evidence type="ECO:0000313" key="4">
    <source>
        <dbReference type="EMBL" id="KAK6196448.1"/>
    </source>
</evidence>
<dbReference type="PANTHER" id="PTHR10196:SF68">
    <property type="entry name" value="GLYCEROL KINASE 5-RELATED"/>
    <property type="match status" value="1"/>
</dbReference>
<accession>A0AAN8KJU8</accession>
<keyword evidence="5" id="KW-1185">Reference proteome</keyword>
<reference evidence="4 5" key="1">
    <citation type="submission" date="2024-01" db="EMBL/GenBank/DDBJ databases">
        <title>The genome of the rayed Mediterranean limpet Patella caerulea (Linnaeus, 1758).</title>
        <authorList>
            <person name="Anh-Thu Weber A."/>
            <person name="Halstead-Nussloch G."/>
        </authorList>
    </citation>
    <scope>NUCLEOTIDE SEQUENCE [LARGE SCALE GENOMIC DNA]</scope>
    <source>
        <strain evidence="4">AATW-2023a</strain>
        <tissue evidence="4">Whole specimen</tissue>
    </source>
</reference>
<evidence type="ECO:0000313" key="5">
    <source>
        <dbReference type="Proteomes" id="UP001347796"/>
    </source>
</evidence>
<gene>
    <name evidence="4" type="ORF">SNE40_001671</name>
</gene>
<dbReference type="AlphaFoldDB" id="A0AAN8KJU8"/>
<evidence type="ECO:0000256" key="1">
    <source>
        <dbReference type="ARBA" id="ARBA00009156"/>
    </source>
</evidence>
<proteinExistence type="inferred from homology"/>
<evidence type="ECO:0000256" key="2">
    <source>
        <dbReference type="ARBA" id="ARBA00022679"/>
    </source>
</evidence>
<organism evidence="4 5">
    <name type="scientific">Patella caerulea</name>
    <name type="common">Rayed Mediterranean limpet</name>
    <dbReference type="NCBI Taxonomy" id="87958"/>
    <lineage>
        <taxon>Eukaryota</taxon>
        <taxon>Metazoa</taxon>
        <taxon>Spiralia</taxon>
        <taxon>Lophotrochozoa</taxon>
        <taxon>Mollusca</taxon>
        <taxon>Gastropoda</taxon>
        <taxon>Patellogastropoda</taxon>
        <taxon>Patelloidea</taxon>
        <taxon>Patellidae</taxon>
        <taxon>Patella</taxon>
    </lineage>
</organism>
<dbReference type="PANTHER" id="PTHR10196">
    <property type="entry name" value="SUGAR KINASE"/>
    <property type="match status" value="1"/>
</dbReference>
<dbReference type="InterPro" id="IPR043129">
    <property type="entry name" value="ATPase_NBD"/>
</dbReference>
<name>A0AAN8KJU8_PATCE</name>
<sequence length="119" mass="13104">MNSLFLFQVADQQSALFGHCCFEVGDVKCTMGTGTFVDLNTGNTPHASVAGLYPLIGWKIGDEMTFVAEGQAADTGSVVDWIYSVGISDDVRKTAELAKSVPGRFYRYSMKYFNLYFDT</sequence>
<comment type="similarity">
    <text evidence="1">Belongs to the FGGY kinase family.</text>
</comment>
<protein>
    <submittedName>
        <fullName evidence="4">Uncharacterized protein</fullName>
    </submittedName>
</protein>
<keyword evidence="3" id="KW-0418">Kinase</keyword>
<dbReference type="GO" id="GO:0005739">
    <property type="term" value="C:mitochondrion"/>
    <property type="evidence" value="ECO:0007669"/>
    <property type="project" value="TreeGrafter"/>
</dbReference>
<keyword evidence="2" id="KW-0808">Transferase</keyword>
<evidence type="ECO:0000256" key="3">
    <source>
        <dbReference type="ARBA" id="ARBA00022777"/>
    </source>
</evidence>
<dbReference type="SUPFAM" id="SSF53067">
    <property type="entry name" value="Actin-like ATPase domain"/>
    <property type="match status" value="1"/>
</dbReference>
<dbReference type="GO" id="GO:0046167">
    <property type="term" value="P:glycerol-3-phosphate biosynthetic process"/>
    <property type="evidence" value="ECO:0007669"/>
    <property type="project" value="TreeGrafter"/>
</dbReference>
<comment type="caution">
    <text evidence="4">The sequence shown here is derived from an EMBL/GenBank/DDBJ whole genome shotgun (WGS) entry which is preliminary data.</text>
</comment>
<dbReference type="GO" id="GO:0006071">
    <property type="term" value="P:glycerol metabolic process"/>
    <property type="evidence" value="ECO:0007669"/>
    <property type="project" value="TreeGrafter"/>
</dbReference>
<dbReference type="GO" id="GO:0006641">
    <property type="term" value="P:triglyceride metabolic process"/>
    <property type="evidence" value="ECO:0007669"/>
    <property type="project" value="TreeGrafter"/>
</dbReference>
<dbReference type="Gene3D" id="3.30.420.40">
    <property type="match status" value="1"/>
</dbReference>